<evidence type="ECO:0000313" key="3">
    <source>
        <dbReference type="Proteomes" id="UP000241690"/>
    </source>
</evidence>
<evidence type="ECO:0000256" key="1">
    <source>
        <dbReference type="SAM" id="MobiDB-lite"/>
    </source>
</evidence>
<dbReference type="Proteomes" id="UP000241690">
    <property type="component" value="Unassembled WGS sequence"/>
</dbReference>
<gene>
    <name evidence="2" type="ORF">M431DRAFT_335179</name>
</gene>
<sequence length="150" mass="17253">MVVHQIHHSARIKESKELCIITVKRLKCHIYKVIFSFVVYFAAASPSTSCTHPLHDFTLRQKPHRLNCKQQRKRAKNIAPEKQKKKKGGKGIKSIQSIYMQKKKKKGNQPHKKACALPLRVKMIKKRKVRENKHMNVSPPITPLASSTPT</sequence>
<protein>
    <submittedName>
        <fullName evidence="2">Uncharacterized protein</fullName>
    </submittedName>
</protein>
<accession>A0A2T3ZTE6</accession>
<feature type="compositionally biased region" description="Basic residues" evidence="1">
    <location>
        <begin position="101"/>
        <end position="114"/>
    </location>
</feature>
<keyword evidence="3" id="KW-1185">Reference proteome</keyword>
<feature type="region of interest" description="Disordered" evidence="1">
    <location>
        <begin position="68"/>
        <end position="116"/>
    </location>
</feature>
<feature type="region of interest" description="Disordered" evidence="1">
    <location>
        <begin position="128"/>
        <end position="150"/>
    </location>
</feature>
<dbReference type="RefSeq" id="XP_024767752.1">
    <property type="nucleotide sequence ID" value="XM_024914381.1"/>
</dbReference>
<dbReference type="GeneID" id="36622947"/>
<organism evidence="2 3">
    <name type="scientific">Trichoderma harzianum CBS 226.95</name>
    <dbReference type="NCBI Taxonomy" id="983964"/>
    <lineage>
        <taxon>Eukaryota</taxon>
        <taxon>Fungi</taxon>
        <taxon>Dikarya</taxon>
        <taxon>Ascomycota</taxon>
        <taxon>Pezizomycotina</taxon>
        <taxon>Sordariomycetes</taxon>
        <taxon>Hypocreomycetidae</taxon>
        <taxon>Hypocreales</taxon>
        <taxon>Hypocreaceae</taxon>
        <taxon>Trichoderma</taxon>
    </lineage>
</organism>
<reference evidence="2 3" key="1">
    <citation type="submission" date="2016-07" db="EMBL/GenBank/DDBJ databases">
        <title>Multiple horizontal gene transfer events from other fungi enriched the ability of initially mycotrophic Trichoderma (Ascomycota) to feed on dead plant biomass.</title>
        <authorList>
            <consortium name="DOE Joint Genome Institute"/>
            <person name="Aerts A."/>
            <person name="Atanasova L."/>
            <person name="Chenthamara K."/>
            <person name="Zhang J."/>
            <person name="Grujic M."/>
            <person name="Henrissat B."/>
            <person name="Kuo A."/>
            <person name="Salamov A."/>
            <person name="Lipzen A."/>
            <person name="Labutti K."/>
            <person name="Barry K."/>
            <person name="Miao Y."/>
            <person name="Rahimi M.J."/>
            <person name="Shen Q."/>
            <person name="Grigoriev I.V."/>
            <person name="Kubicek C.P."/>
            <person name="Druzhinina I.S."/>
        </authorList>
    </citation>
    <scope>NUCLEOTIDE SEQUENCE [LARGE SCALE GENOMIC DNA]</scope>
    <source>
        <strain evidence="2 3">CBS 226.95</strain>
    </source>
</reference>
<evidence type="ECO:0000313" key="2">
    <source>
        <dbReference type="EMBL" id="PTB48075.1"/>
    </source>
</evidence>
<dbReference type="AlphaFoldDB" id="A0A2T3ZTE6"/>
<name>A0A2T3ZTE6_TRIHA</name>
<proteinExistence type="predicted"/>
<dbReference type="EMBL" id="KZ679703">
    <property type="protein sequence ID" value="PTB48075.1"/>
    <property type="molecule type" value="Genomic_DNA"/>
</dbReference>